<protein>
    <submittedName>
        <fullName evidence="2">YjhQ protein</fullName>
    </submittedName>
</protein>
<dbReference type="GO" id="GO:0016747">
    <property type="term" value="F:acyltransferase activity, transferring groups other than amino-acyl groups"/>
    <property type="evidence" value="ECO:0007669"/>
    <property type="project" value="InterPro"/>
</dbReference>
<keyword evidence="3" id="KW-1185">Reference proteome</keyword>
<organism evidence="2 3">
    <name type="scientific">Symbiodinium pilosum</name>
    <name type="common">Dinoflagellate</name>
    <dbReference type="NCBI Taxonomy" id="2952"/>
    <lineage>
        <taxon>Eukaryota</taxon>
        <taxon>Sar</taxon>
        <taxon>Alveolata</taxon>
        <taxon>Dinophyceae</taxon>
        <taxon>Suessiales</taxon>
        <taxon>Symbiodiniaceae</taxon>
        <taxon>Symbiodinium</taxon>
    </lineage>
</organism>
<evidence type="ECO:0000313" key="3">
    <source>
        <dbReference type="Proteomes" id="UP000649617"/>
    </source>
</evidence>
<dbReference type="OrthoDB" id="202470at2759"/>
<dbReference type="AlphaFoldDB" id="A0A812L7V4"/>
<dbReference type="InterPro" id="IPR000182">
    <property type="entry name" value="GNAT_dom"/>
</dbReference>
<dbReference type="Proteomes" id="UP000649617">
    <property type="component" value="Unassembled WGS sequence"/>
</dbReference>
<feature type="non-terminal residue" evidence="2">
    <location>
        <position position="97"/>
    </location>
</feature>
<dbReference type="SUPFAM" id="SSF55729">
    <property type="entry name" value="Acyl-CoA N-acyltransferases (Nat)"/>
    <property type="match status" value="1"/>
</dbReference>
<gene>
    <name evidence="2" type="primary">yjhQ</name>
    <name evidence="2" type="ORF">SPIL2461_LOCUS4266</name>
</gene>
<dbReference type="InterPro" id="IPR016181">
    <property type="entry name" value="Acyl_CoA_acyltransferase"/>
</dbReference>
<dbReference type="PROSITE" id="PS51186">
    <property type="entry name" value="GNAT"/>
    <property type="match status" value="1"/>
</dbReference>
<accession>A0A812L7V4</accession>
<dbReference type="Pfam" id="PF13508">
    <property type="entry name" value="Acetyltransf_7"/>
    <property type="match status" value="1"/>
</dbReference>
<evidence type="ECO:0000313" key="2">
    <source>
        <dbReference type="EMBL" id="CAE7242442.1"/>
    </source>
</evidence>
<reference evidence="2" key="1">
    <citation type="submission" date="2021-02" db="EMBL/GenBank/DDBJ databases">
        <authorList>
            <person name="Dougan E. K."/>
            <person name="Rhodes N."/>
            <person name="Thang M."/>
            <person name="Chan C."/>
        </authorList>
    </citation>
    <scope>NUCLEOTIDE SEQUENCE</scope>
</reference>
<feature type="non-terminal residue" evidence="2">
    <location>
        <position position="1"/>
    </location>
</feature>
<proteinExistence type="predicted"/>
<dbReference type="EMBL" id="CAJNIZ010005535">
    <property type="protein sequence ID" value="CAE7242442.1"/>
    <property type="molecule type" value="Genomic_DNA"/>
</dbReference>
<dbReference type="Gene3D" id="3.40.630.30">
    <property type="match status" value="1"/>
</dbReference>
<dbReference type="CDD" id="cd04301">
    <property type="entry name" value="NAT_SF"/>
    <property type="match status" value="1"/>
</dbReference>
<comment type="caution">
    <text evidence="2">The sequence shown here is derived from an EMBL/GenBank/DDBJ whole genome shotgun (WGS) entry which is preliminary data.</text>
</comment>
<evidence type="ECO:0000259" key="1">
    <source>
        <dbReference type="PROSITE" id="PS51186"/>
    </source>
</evidence>
<sequence>VQAVILAPLAVHPDFQSKGIGGQLIREGLRTVEAKGTGLAFVLGHPGYYPKHGFKPAGALGYDAPYPIEDKNADAWMVQALGEAVGESAISGARSTV</sequence>
<name>A0A812L7V4_SYMPI</name>
<feature type="domain" description="N-acetyltransferase" evidence="1">
    <location>
        <begin position="1"/>
        <end position="82"/>
    </location>
</feature>